<evidence type="ECO:0000259" key="10">
    <source>
        <dbReference type="PROSITE" id="PS50156"/>
    </source>
</evidence>
<dbReference type="PANTHER" id="PTHR46022">
    <property type="entry name" value="PROTEIN PATCHED"/>
    <property type="match status" value="1"/>
</dbReference>
<dbReference type="Gene3D" id="1.20.1640.10">
    <property type="entry name" value="Multidrug efflux transporter AcrB transmembrane domain"/>
    <property type="match status" value="2"/>
</dbReference>
<feature type="compositionally biased region" description="Polar residues" evidence="8">
    <location>
        <begin position="1"/>
        <end position="10"/>
    </location>
</feature>
<evidence type="ECO:0000256" key="8">
    <source>
        <dbReference type="SAM" id="MobiDB-lite"/>
    </source>
</evidence>
<dbReference type="SUPFAM" id="SSF82866">
    <property type="entry name" value="Multidrug efflux transporter AcrB transmembrane domain"/>
    <property type="match status" value="2"/>
</dbReference>
<comment type="subcellular location">
    <subcellularLocation>
        <location evidence="1">Membrane</location>
        <topology evidence="1">Multi-pass membrane protein</topology>
    </subcellularLocation>
</comment>
<dbReference type="GO" id="GO:0005119">
    <property type="term" value="F:smoothened binding"/>
    <property type="evidence" value="ECO:0007669"/>
    <property type="project" value="TreeGrafter"/>
</dbReference>
<feature type="transmembrane region" description="Helical" evidence="9">
    <location>
        <begin position="1065"/>
        <end position="1091"/>
    </location>
</feature>
<dbReference type="GO" id="GO:0097108">
    <property type="term" value="F:hedgehog family protein binding"/>
    <property type="evidence" value="ECO:0007669"/>
    <property type="project" value="TreeGrafter"/>
</dbReference>
<feature type="transmembrane region" description="Helical" evidence="9">
    <location>
        <begin position="534"/>
        <end position="557"/>
    </location>
</feature>
<feature type="compositionally biased region" description="Basic residues" evidence="8">
    <location>
        <begin position="1317"/>
        <end position="1331"/>
    </location>
</feature>
<evidence type="ECO:0000256" key="9">
    <source>
        <dbReference type="SAM" id="Phobius"/>
    </source>
</evidence>
<dbReference type="FunFam" id="1.20.1640.10:FF:000007">
    <property type="entry name" value="Protein patched homolog 1"/>
    <property type="match status" value="1"/>
</dbReference>
<evidence type="ECO:0000256" key="1">
    <source>
        <dbReference type="ARBA" id="ARBA00004141"/>
    </source>
</evidence>
<dbReference type="PROSITE" id="PS50156">
    <property type="entry name" value="SSD"/>
    <property type="match status" value="1"/>
</dbReference>
<feature type="transmembrane region" description="Helical" evidence="9">
    <location>
        <begin position="1103"/>
        <end position="1123"/>
    </location>
</feature>
<feature type="compositionally biased region" description="Basic and acidic residues" evidence="8">
    <location>
        <begin position="1409"/>
        <end position="1422"/>
    </location>
</feature>
<gene>
    <name evidence="11" type="primary">PTCH1</name>
    <name evidence="11" type="synonym">ptch1</name>
</gene>
<comment type="similarity">
    <text evidence="2">Belongs to the patched family.</text>
</comment>
<name>A0A671TKW5_SPAAU</name>
<feature type="transmembrane region" description="Helical" evidence="9">
    <location>
        <begin position="1009"/>
        <end position="1030"/>
    </location>
</feature>
<dbReference type="InterPro" id="IPR053958">
    <property type="entry name" value="HMGCR/SNAP/NPC1-like_SSD"/>
</dbReference>
<evidence type="ECO:0000256" key="6">
    <source>
        <dbReference type="ARBA" id="ARBA00023170"/>
    </source>
</evidence>
<evidence type="ECO:0000313" key="12">
    <source>
        <dbReference type="Proteomes" id="UP000472265"/>
    </source>
</evidence>
<feature type="transmembrane region" description="Helical" evidence="9">
    <location>
        <begin position="563"/>
        <end position="586"/>
    </location>
</feature>
<feature type="transmembrane region" description="Helical" evidence="9">
    <location>
        <begin position="491"/>
        <end position="513"/>
    </location>
</feature>
<feature type="compositionally biased region" description="Low complexity" evidence="8">
    <location>
        <begin position="1196"/>
        <end position="1221"/>
    </location>
</feature>
<dbReference type="FunFam" id="1.20.1640.10:FF:000003">
    <property type="entry name" value="protein patched homolog 1"/>
    <property type="match status" value="1"/>
</dbReference>
<keyword evidence="12" id="KW-1185">Reference proteome</keyword>
<dbReference type="GeneTree" id="ENSGT00940000159011"/>
<feature type="transmembrane region" description="Helical" evidence="9">
    <location>
        <begin position="1036"/>
        <end position="1058"/>
    </location>
</feature>
<dbReference type="InterPro" id="IPR000731">
    <property type="entry name" value="SSD"/>
</dbReference>
<evidence type="ECO:0000256" key="3">
    <source>
        <dbReference type="ARBA" id="ARBA00022692"/>
    </source>
</evidence>
<dbReference type="Pfam" id="PF12349">
    <property type="entry name" value="Sterol-sensing"/>
    <property type="match status" value="1"/>
</dbReference>
<evidence type="ECO:0000256" key="4">
    <source>
        <dbReference type="ARBA" id="ARBA00022989"/>
    </source>
</evidence>
<evidence type="ECO:0000313" key="11">
    <source>
        <dbReference type="Ensembl" id="ENSSAUP00010001986.1"/>
    </source>
</evidence>
<keyword evidence="7" id="KW-0325">Glycoprotein</keyword>
<feature type="compositionally biased region" description="Polar residues" evidence="8">
    <location>
        <begin position="1222"/>
        <end position="1232"/>
    </location>
</feature>
<feature type="compositionally biased region" description="Polar residues" evidence="8">
    <location>
        <begin position="679"/>
        <end position="690"/>
    </location>
</feature>
<feature type="transmembrane region" description="Helical" evidence="9">
    <location>
        <begin position="429"/>
        <end position="448"/>
    </location>
</feature>
<feature type="region of interest" description="Disordered" evidence="8">
    <location>
        <begin position="1171"/>
        <end position="1354"/>
    </location>
</feature>
<feature type="region of interest" description="Disordered" evidence="8">
    <location>
        <begin position="1370"/>
        <end position="1422"/>
    </location>
</feature>
<dbReference type="Proteomes" id="UP000472265">
    <property type="component" value="Chromosome 5"/>
</dbReference>
<feature type="transmembrane region" description="Helical" evidence="9">
    <location>
        <begin position="1135"/>
        <end position="1160"/>
    </location>
</feature>
<dbReference type="PANTHER" id="PTHR46022:SF5">
    <property type="entry name" value="PROTEIN PATCHED HOMOLOG 1"/>
    <property type="match status" value="1"/>
</dbReference>
<accession>A0A671TKW5</accession>
<organism evidence="11 12">
    <name type="scientific">Sparus aurata</name>
    <name type="common">Gilthead sea bream</name>
    <dbReference type="NCBI Taxonomy" id="8175"/>
    <lineage>
        <taxon>Eukaryota</taxon>
        <taxon>Metazoa</taxon>
        <taxon>Chordata</taxon>
        <taxon>Craniata</taxon>
        <taxon>Vertebrata</taxon>
        <taxon>Euteleostomi</taxon>
        <taxon>Actinopterygii</taxon>
        <taxon>Neopterygii</taxon>
        <taxon>Teleostei</taxon>
        <taxon>Neoteleostei</taxon>
        <taxon>Acanthomorphata</taxon>
        <taxon>Eupercaria</taxon>
        <taxon>Spariformes</taxon>
        <taxon>Sparidae</taxon>
        <taxon>Sparus</taxon>
    </lineage>
</organism>
<feature type="transmembrane region" description="Helical" evidence="9">
    <location>
        <begin position="460"/>
        <end position="485"/>
    </location>
</feature>
<keyword evidence="3 9" id="KW-0812">Transmembrane</keyword>
<feature type="region of interest" description="Disordered" evidence="8">
    <location>
        <begin position="1"/>
        <end position="30"/>
    </location>
</feature>
<evidence type="ECO:0000256" key="2">
    <source>
        <dbReference type="ARBA" id="ARBA00005585"/>
    </source>
</evidence>
<keyword evidence="4 9" id="KW-1133">Transmembrane helix</keyword>
<evidence type="ECO:0000256" key="5">
    <source>
        <dbReference type="ARBA" id="ARBA00023136"/>
    </source>
</evidence>
<dbReference type="NCBIfam" id="TIGR00918">
    <property type="entry name" value="2A060602"/>
    <property type="match status" value="1"/>
</dbReference>
<dbReference type="GO" id="GO:0008158">
    <property type="term" value="F:hedgehog receptor activity"/>
    <property type="evidence" value="ECO:0007669"/>
    <property type="project" value="InterPro"/>
</dbReference>
<sequence>MASAANAPSEQENRDPDRPRITRRNRGDYTRSTPLDLEYLQRPSYCDAGFALEQITEGKATGRKAPLWLRAKFQRLLFRLGCYIQKNCGKFLVVGLMIFGAFAVGLRAANLETDVEKLWVEVGGRVNQELRYTRQKIGEEAMFNPQLMIQTPREEGANVLTVEALLQHLESALRASRVHVYLYNRQWKLEDLCYKSGELVTETHVMNQIIEELHPCLIITPLDCFWEGAKLQSGMVYLPGKAPLQWTNFDPKEFLEDLRKANFPVESFEDMLEKADVGHGYMDRPCLNPADPDCPLTAPNKNSTKPFDVARALSGGCHGLSRKYMHWQEELIVGGTTKNGSGPLLSAQALQTMFQLMTPKQMFEHFRAYHEVSQINWNEEKAAAILEAWQRRYAEAVLQSVAANSSQKVLSFTTTTLEDILKSFSDISVIRVASGYLLMLAYACLTMLRWDCAKSQGAVGLAGVLLVTLSVAAGLGLCSLLGISFNAATTQVLPFLALGVGVDDVFLLAHAFSETGQNKRIPFEDRTGECLKRTGASVALTSISNVTAFFMAALIPIPALRAFSLQAAVVVVFNFAMVLLIFPAILSMDLYRREDRRFDIFCCFYSPCANRVIQIEPHAPPPPPPSYSSHGFAQQTQITMQSTVQLRTEYDPRTQAFYTTAEPRSQISVQPINPAPTRGNPNKNNSSTRDLLSQYGEGSLGLRCLEPSCSRWTLASFAERHYAPFLLKPTTKMVVIGLFLCLLGVSLYGTTQVRDGLELTDIVPRETSEYDFIGAQFKFFSFYNMYVVTQRADYAQKQPLLHQLHQRFHTIRYVLKEDNGQLPRMWLHYLRDWLQGLQQAFDKDWEAGRITLNSYRNGSDDGVLAYKLLVQTGRRDKPINFNQLTRQRLVDADGIINPGAFYIYLTAWVSNDPVAYAASQANIRPHPPEWLHDRTDSMPETRLSIPAAEPIEYAQFPFYLNGLRETPQFVEAIESVRAICSNYSRQGLPSYPNGYPFLFWEQYVSLRHWLLLSISVVLACTFLVCALFLLNPWTAGIIVLVLSLMTVELFGFMGLMGIKLSAVPVVILIASVGIGVEFTVHVALAFLTAIGDRHKRAVLALEHMFAPVLDGAFSTLLGVLMLAGSEFDFIVRYFFAVLAILTVLGVLNGLVLLPVLLSYFGPYPEVTPVDGRSRLPTPSPEAPPHVVHFSVRPHHTTAATTTSGAASDSSDSEYSSNTTVSGISQELQNYNLPSHRGQTRAEEQQYHLQTSRGRAARTEEERRSVPSQGCDSGPQPRATQRNSRDPKTQLHWQVPPPARPRMDAFETATEAGGHYGSHCHREHSAGHRARSSHNPQPNHHLPHHQPNPTPYCQPITTVTASASVTVAVHPAPLSNQSPPASSYPGYTATDSYCPSGPEEPEPAFQDPHVPLDTHNGARGDKVEAMELQDLEFEAAESNSGRRAS</sequence>
<feature type="domain" description="SSD" evidence="10">
    <location>
        <begin position="428"/>
        <end position="588"/>
    </location>
</feature>
<feature type="compositionally biased region" description="Basic and acidic residues" evidence="8">
    <location>
        <begin position="11"/>
        <end position="29"/>
    </location>
</feature>
<protein>
    <submittedName>
        <fullName evidence="11">Patched 1</fullName>
    </submittedName>
</protein>
<reference evidence="11" key="1">
    <citation type="submission" date="2021-04" db="EMBL/GenBank/DDBJ databases">
        <authorList>
            <consortium name="Wellcome Sanger Institute Data Sharing"/>
        </authorList>
    </citation>
    <scope>NUCLEOTIDE SEQUENCE [LARGE SCALE GENOMIC DNA]</scope>
</reference>
<dbReference type="Ensembl" id="ENSSAUT00010002063.1">
    <property type="protein sequence ID" value="ENSSAUP00010001986.1"/>
    <property type="gene ID" value="ENSSAUG00010000573.1"/>
</dbReference>
<dbReference type="GO" id="GO:0045879">
    <property type="term" value="P:negative regulation of smoothened signaling pathway"/>
    <property type="evidence" value="ECO:0007669"/>
    <property type="project" value="TreeGrafter"/>
</dbReference>
<reference evidence="11" key="3">
    <citation type="submission" date="2025-09" db="UniProtKB">
        <authorList>
            <consortium name="Ensembl"/>
        </authorList>
    </citation>
    <scope>IDENTIFICATION</scope>
</reference>
<dbReference type="InterPro" id="IPR004766">
    <property type="entry name" value="TM_rcpt_patched"/>
</dbReference>
<keyword evidence="5 9" id="KW-0472">Membrane</keyword>
<feature type="region of interest" description="Disordered" evidence="8">
    <location>
        <begin position="668"/>
        <end position="690"/>
    </location>
</feature>
<keyword evidence="6" id="KW-0675">Receptor</keyword>
<reference evidence="11" key="2">
    <citation type="submission" date="2025-08" db="UniProtKB">
        <authorList>
            <consortium name="Ensembl"/>
        </authorList>
    </citation>
    <scope>IDENTIFICATION</scope>
</reference>
<evidence type="ECO:0000256" key="7">
    <source>
        <dbReference type="ARBA" id="ARBA00023180"/>
    </source>
</evidence>
<proteinExistence type="inferred from homology"/>
<dbReference type="GO" id="GO:0005886">
    <property type="term" value="C:plasma membrane"/>
    <property type="evidence" value="ECO:0007669"/>
    <property type="project" value="TreeGrafter"/>
</dbReference>